<name>A0A6A6P4X5_9PEZI</name>
<evidence type="ECO:0000313" key="3">
    <source>
        <dbReference type="EMBL" id="KAF2458939.1"/>
    </source>
</evidence>
<dbReference type="GO" id="GO:0005759">
    <property type="term" value="C:mitochondrial matrix"/>
    <property type="evidence" value="ECO:0007669"/>
    <property type="project" value="TreeGrafter"/>
</dbReference>
<feature type="chain" id="PRO_5025369673" description="Alpha-1,3-mannosyltransferase" evidence="2">
    <location>
        <begin position="36"/>
        <end position="175"/>
    </location>
</feature>
<feature type="region of interest" description="Disordered" evidence="1">
    <location>
        <begin position="52"/>
        <end position="111"/>
    </location>
</feature>
<proteinExistence type="predicted"/>
<keyword evidence="2" id="KW-0732">Signal</keyword>
<evidence type="ECO:0000256" key="1">
    <source>
        <dbReference type="SAM" id="MobiDB-lite"/>
    </source>
</evidence>
<dbReference type="GO" id="GO:0033617">
    <property type="term" value="P:mitochondrial respiratory chain complex IV assembly"/>
    <property type="evidence" value="ECO:0007669"/>
    <property type="project" value="TreeGrafter"/>
</dbReference>
<sequence length="175" mass="19314">MPPAGLHPRSRLTTSLFTTTLAVSFLVVAIPHALPCPVPPRAFADARADLDGMFDPDEQSQQGTRRRCRKRRSKSLGQDDMARAEKRGAEGGADGEHKPSEAAGPLWVRGERWRKMRTRECPVPKPGGLVGQVLGFKAKEESDGAGSECVPVVKVQPFRERRVGTREENRDSDMR</sequence>
<feature type="compositionally biased region" description="Basic residues" evidence="1">
    <location>
        <begin position="64"/>
        <end position="74"/>
    </location>
</feature>
<evidence type="ECO:0008006" key="5">
    <source>
        <dbReference type="Google" id="ProtNLM"/>
    </source>
</evidence>
<dbReference type="AlphaFoldDB" id="A0A6A6P4X5"/>
<dbReference type="EMBL" id="MU001676">
    <property type="protein sequence ID" value="KAF2458939.1"/>
    <property type="molecule type" value="Genomic_DNA"/>
</dbReference>
<dbReference type="PANTHER" id="PTHR40020:SF1">
    <property type="entry name" value="CYTOCHROME C OXIDASE ASSEMBLY FACTOR 2"/>
    <property type="match status" value="1"/>
</dbReference>
<keyword evidence="4" id="KW-1185">Reference proteome</keyword>
<accession>A0A6A6P4X5</accession>
<dbReference type="OrthoDB" id="5410040at2759"/>
<evidence type="ECO:0000313" key="4">
    <source>
        <dbReference type="Proteomes" id="UP000799766"/>
    </source>
</evidence>
<dbReference type="Proteomes" id="UP000799766">
    <property type="component" value="Unassembled WGS sequence"/>
</dbReference>
<feature type="signal peptide" evidence="2">
    <location>
        <begin position="1"/>
        <end position="35"/>
    </location>
</feature>
<reference evidence="3" key="1">
    <citation type="journal article" date="2020" name="Stud. Mycol.">
        <title>101 Dothideomycetes genomes: a test case for predicting lifestyles and emergence of pathogens.</title>
        <authorList>
            <person name="Haridas S."/>
            <person name="Albert R."/>
            <person name="Binder M."/>
            <person name="Bloem J."/>
            <person name="Labutti K."/>
            <person name="Salamov A."/>
            <person name="Andreopoulos B."/>
            <person name="Baker S."/>
            <person name="Barry K."/>
            <person name="Bills G."/>
            <person name="Bluhm B."/>
            <person name="Cannon C."/>
            <person name="Castanera R."/>
            <person name="Culley D."/>
            <person name="Daum C."/>
            <person name="Ezra D."/>
            <person name="Gonzalez J."/>
            <person name="Henrissat B."/>
            <person name="Kuo A."/>
            <person name="Liang C."/>
            <person name="Lipzen A."/>
            <person name="Lutzoni F."/>
            <person name="Magnuson J."/>
            <person name="Mondo S."/>
            <person name="Nolan M."/>
            <person name="Ohm R."/>
            <person name="Pangilinan J."/>
            <person name="Park H.-J."/>
            <person name="Ramirez L."/>
            <person name="Alfaro M."/>
            <person name="Sun H."/>
            <person name="Tritt A."/>
            <person name="Yoshinaga Y."/>
            <person name="Zwiers L.-H."/>
            <person name="Turgeon B."/>
            <person name="Goodwin S."/>
            <person name="Spatafora J."/>
            <person name="Crous P."/>
            <person name="Grigoriev I."/>
        </authorList>
    </citation>
    <scope>NUCLEOTIDE SEQUENCE</scope>
    <source>
        <strain evidence="3">ATCC 16933</strain>
    </source>
</reference>
<organism evidence="3 4">
    <name type="scientific">Lineolata rhizophorae</name>
    <dbReference type="NCBI Taxonomy" id="578093"/>
    <lineage>
        <taxon>Eukaryota</taxon>
        <taxon>Fungi</taxon>
        <taxon>Dikarya</taxon>
        <taxon>Ascomycota</taxon>
        <taxon>Pezizomycotina</taxon>
        <taxon>Dothideomycetes</taxon>
        <taxon>Dothideomycetes incertae sedis</taxon>
        <taxon>Lineolatales</taxon>
        <taxon>Lineolataceae</taxon>
        <taxon>Lineolata</taxon>
    </lineage>
</organism>
<protein>
    <recommendedName>
        <fullName evidence="5">Alpha-1,3-mannosyltransferase</fullName>
    </recommendedName>
</protein>
<feature type="compositionally biased region" description="Basic and acidic residues" evidence="1">
    <location>
        <begin position="80"/>
        <end position="100"/>
    </location>
</feature>
<dbReference type="PANTHER" id="PTHR40020">
    <property type="entry name" value="CYTOCHROME C OXIDASE ASSEMBLY FACTOR 2"/>
    <property type="match status" value="1"/>
</dbReference>
<gene>
    <name evidence="3" type="ORF">BDY21DRAFT_339332</name>
</gene>
<evidence type="ECO:0000256" key="2">
    <source>
        <dbReference type="SAM" id="SignalP"/>
    </source>
</evidence>